<comment type="caution">
    <text evidence="1">The sequence shown here is derived from an EMBL/GenBank/DDBJ whole genome shotgun (WGS) entry which is preliminary data.</text>
</comment>
<organism evidence="1 2">
    <name type="scientific">Microbacterium yannicii</name>
    <dbReference type="NCBI Taxonomy" id="671622"/>
    <lineage>
        <taxon>Bacteria</taxon>
        <taxon>Bacillati</taxon>
        <taxon>Actinomycetota</taxon>
        <taxon>Actinomycetes</taxon>
        <taxon>Micrococcales</taxon>
        <taxon>Microbacteriaceae</taxon>
        <taxon>Microbacterium</taxon>
    </lineage>
</organism>
<accession>A0ABP9MD39</accession>
<dbReference type="Proteomes" id="UP001501407">
    <property type="component" value="Unassembled WGS sequence"/>
</dbReference>
<name>A0ABP9MD39_9MICO</name>
<evidence type="ECO:0000313" key="1">
    <source>
        <dbReference type="EMBL" id="GAA5093596.1"/>
    </source>
</evidence>
<reference evidence="2" key="1">
    <citation type="journal article" date="2019" name="Int. J. Syst. Evol. Microbiol.">
        <title>The Global Catalogue of Microorganisms (GCM) 10K type strain sequencing project: providing services to taxonomists for standard genome sequencing and annotation.</title>
        <authorList>
            <consortium name="The Broad Institute Genomics Platform"/>
            <consortium name="The Broad Institute Genome Sequencing Center for Infectious Disease"/>
            <person name="Wu L."/>
            <person name="Ma J."/>
        </authorList>
    </citation>
    <scope>NUCLEOTIDE SEQUENCE [LARGE SCALE GENOMIC DNA]</scope>
    <source>
        <strain evidence="2">JCM 18959</strain>
    </source>
</reference>
<dbReference type="RefSeq" id="WP_194414483.1">
    <property type="nucleotide sequence ID" value="NZ_BAABKZ010000002.1"/>
</dbReference>
<gene>
    <name evidence="1" type="ORF">GCM10025760_24000</name>
</gene>
<dbReference type="EMBL" id="BAABKZ010000002">
    <property type="protein sequence ID" value="GAA5093596.1"/>
    <property type="molecule type" value="Genomic_DNA"/>
</dbReference>
<evidence type="ECO:0000313" key="2">
    <source>
        <dbReference type="Proteomes" id="UP001501407"/>
    </source>
</evidence>
<proteinExistence type="predicted"/>
<sequence length="129" mass="13811">MAAASTSAVRAELAGALDASRLAREAAERELHRSIAVRSRAAETLERTAERRGIEESERVRLRGEYAAADRVVAEQRAAVEKARQFERAAAIVADAFETEATSASPLAAALLALVGSRTKRARPRRAAA</sequence>
<keyword evidence="2" id="KW-1185">Reference proteome</keyword>
<protein>
    <submittedName>
        <fullName evidence="1">Uncharacterized protein</fullName>
    </submittedName>
</protein>